<feature type="region of interest" description="Disordered" evidence="1">
    <location>
        <begin position="14"/>
        <end position="35"/>
    </location>
</feature>
<comment type="caution">
    <text evidence="2">The sequence shown here is derived from an EMBL/GenBank/DDBJ whole genome shotgun (WGS) entry which is preliminary data.</text>
</comment>
<dbReference type="EMBL" id="BLKM01000721">
    <property type="protein sequence ID" value="GFG37767.1"/>
    <property type="molecule type" value="Genomic_DNA"/>
</dbReference>
<accession>A0A6L2Q7H8</accession>
<evidence type="ECO:0000313" key="3">
    <source>
        <dbReference type="Proteomes" id="UP000502823"/>
    </source>
</evidence>
<evidence type="ECO:0000313" key="2">
    <source>
        <dbReference type="EMBL" id="GFG37767.1"/>
    </source>
</evidence>
<dbReference type="InParanoid" id="A0A6L2Q7H8"/>
<reference evidence="3" key="1">
    <citation type="submission" date="2020-01" db="EMBL/GenBank/DDBJ databases">
        <title>Draft genome sequence of the Termite Coptotermes fromosanus.</title>
        <authorList>
            <person name="Itakura S."/>
            <person name="Yosikawa Y."/>
            <person name="Umezawa K."/>
        </authorList>
    </citation>
    <scope>NUCLEOTIDE SEQUENCE [LARGE SCALE GENOMIC DNA]</scope>
</reference>
<feature type="non-terminal residue" evidence="2">
    <location>
        <position position="1"/>
    </location>
</feature>
<dbReference type="Proteomes" id="UP000502823">
    <property type="component" value="Unassembled WGS sequence"/>
</dbReference>
<keyword evidence="3" id="KW-1185">Reference proteome</keyword>
<name>A0A6L2Q7H8_COPFO</name>
<dbReference type="AlphaFoldDB" id="A0A6L2Q7H8"/>
<sequence length="64" mass="7036">QVLPQMLEHRRVGTVAAVRRSDPSSSPRHSGDSNMIPIVGKAAQQSPLHQVTITTLFIFAVYHT</sequence>
<proteinExistence type="predicted"/>
<organism evidence="2 3">
    <name type="scientific">Coptotermes formosanus</name>
    <name type="common">Formosan subterranean termite</name>
    <dbReference type="NCBI Taxonomy" id="36987"/>
    <lineage>
        <taxon>Eukaryota</taxon>
        <taxon>Metazoa</taxon>
        <taxon>Ecdysozoa</taxon>
        <taxon>Arthropoda</taxon>
        <taxon>Hexapoda</taxon>
        <taxon>Insecta</taxon>
        <taxon>Pterygota</taxon>
        <taxon>Neoptera</taxon>
        <taxon>Polyneoptera</taxon>
        <taxon>Dictyoptera</taxon>
        <taxon>Blattodea</taxon>
        <taxon>Blattoidea</taxon>
        <taxon>Termitoidae</taxon>
        <taxon>Rhinotermitidae</taxon>
        <taxon>Coptotermes</taxon>
    </lineage>
</organism>
<feature type="non-terminal residue" evidence="2">
    <location>
        <position position="64"/>
    </location>
</feature>
<gene>
    <name evidence="2" type="ORF">Cfor_04679</name>
</gene>
<evidence type="ECO:0000256" key="1">
    <source>
        <dbReference type="SAM" id="MobiDB-lite"/>
    </source>
</evidence>
<protein>
    <submittedName>
        <fullName evidence="2">Uncharacterized protein</fullName>
    </submittedName>
</protein>